<dbReference type="RefSeq" id="WP_061519196.1">
    <property type="nucleotide sequence ID" value="NZ_DFTZ01000200.1"/>
</dbReference>
<proteinExistence type="predicted"/>
<comment type="caution">
    <text evidence="1">The sequence shown here is derived from an EMBL/GenBank/DDBJ whole genome shotgun (WGS) entry which is preliminary data.</text>
</comment>
<evidence type="ECO:0008006" key="3">
    <source>
        <dbReference type="Google" id="ProtNLM"/>
    </source>
</evidence>
<evidence type="ECO:0000313" key="1">
    <source>
        <dbReference type="EMBL" id="KXZ66751.1"/>
    </source>
</evidence>
<dbReference type="EMBL" id="JRUE01000201">
    <property type="protein sequence ID" value="KXZ66751.1"/>
    <property type="molecule type" value="Genomic_DNA"/>
</dbReference>
<evidence type="ECO:0000313" key="2">
    <source>
        <dbReference type="Proteomes" id="UP000075680"/>
    </source>
</evidence>
<organism evidence="1 2">
    <name type="scientific">Acinetobacter venetianus</name>
    <dbReference type="NCBI Taxonomy" id="52133"/>
    <lineage>
        <taxon>Bacteria</taxon>
        <taxon>Pseudomonadati</taxon>
        <taxon>Pseudomonadota</taxon>
        <taxon>Gammaproteobacteria</taxon>
        <taxon>Moraxellales</taxon>
        <taxon>Moraxellaceae</taxon>
        <taxon>Acinetobacter</taxon>
    </lineage>
</organism>
<dbReference type="Proteomes" id="UP000075680">
    <property type="component" value="Unassembled WGS sequence"/>
</dbReference>
<sequence length="100" mass="11646">MDFKIARQGGAVIVKIIKFTIMSQKHLIFSPSNWSRIATLWQRLQQSFRLMVGVPDYETYLKHMQTHHPDLTPMDAKTFYRHCIDARYPSSGGNMKKCPC</sequence>
<protein>
    <recommendedName>
        <fullName evidence="3">YbdD/YjiX family protein</fullName>
    </recommendedName>
</protein>
<dbReference type="AlphaFoldDB" id="A0A150HM57"/>
<dbReference type="PANTHER" id="PTHR38453">
    <property type="entry name" value="CYTOPLASMIC PROTEIN-RELATED"/>
    <property type="match status" value="1"/>
</dbReference>
<dbReference type="Pfam" id="PF04328">
    <property type="entry name" value="Sel_put"/>
    <property type="match status" value="1"/>
</dbReference>
<reference evidence="1 2" key="1">
    <citation type="journal article" date="2016" name="Sci. Rep.">
        <title>Genomic and phenotypic characterization of the species Acinetobacter venetianus.</title>
        <authorList>
            <person name="Fondi M."/>
            <person name="Maida I."/>
            <person name="Perrin E."/>
            <person name="Orlandini V."/>
            <person name="La Torre L."/>
            <person name="Bosi E."/>
            <person name="Negroni A."/>
            <person name="Zanaroli G."/>
            <person name="Fava F."/>
            <person name="Decorosi F."/>
            <person name="Giovannetti L."/>
            <person name="Viti C."/>
            <person name="Vaneechoutte M."/>
            <person name="Dijkshoorn L."/>
            <person name="Fani R."/>
        </authorList>
    </citation>
    <scope>NUCLEOTIDE SEQUENCE [LARGE SCALE GENOMIC DNA]</scope>
    <source>
        <strain evidence="1 2">LUH5627</strain>
    </source>
</reference>
<dbReference type="InterPro" id="IPR007423">
    <property type="entry name" value="Sel_put"/>
</dbReference>
<gene>
    <name evidence="1" type="ORF">AVENLUH5627_02445</name>
</gene>
<dbReference type="PATRIC" id="fig|52133.18.peg.2511"/>
<dbReference type="PANTHER" id="PTHR38453:SF1">
    <property type="entry name" value="CYTOPLASMIC PROTEIN"/>
    <property type="match status" value="1"/>
</dbReference>
<accession>A0A150HM57</accession>
<name>A0A150HM57_9GAMM</name>